<organism evidence="2 3">
    <name type="scientific">Coccidioides immitis (strain RS)</name>
    <name type="common">Valley fever fungus</name>
    <dbReference type="NCBI Taxonomy" id="246410"/>
    <lineage>
        <taxon>Eukaryota</taxon>
        <taxon>Fungi</taxon>
        <taxon>Dikarya</taxon>
        <taxon>Ascomycota</taxon>
        <taxon>Pezizomycotina</taxon>
        <taxon>Eurotiomycetes</taxon>
        <taxon>Eurotiomycetidae</taxon>
        <taxon>Onygenales</taxon>
        <taxon>Onygenaceae</taxon>
        <taxon>Coccidioides</taxon>
    </lineage>
</organism>
<keyword evidence="3" id="KW-1185">Reference proteome</keyword>
<gene>
    <name evidence="2" type="ORF">CIMG_05667</name>
</gene>
<protein>
    <submittedName>
        <fullName evidence="2">Uncharacterized protein</fullName>
    </submittedName>
</protein>
<dbReference type="GeneID" id="4564192"/>
<dbReference type="Proteomes" id="UP000001261">
    <property type="component" value="Unassembled WGS sequence"/>
</dbReference>
<evidence type="ECO:0000313" key="3">
    <source>
        <dbReference type="Proteomes" id="UP000001261"/>
    </source>
</evidence>
<dbReference type="InParanoid" id="A0A0E1RZK4"/>
<proteinExistence type="predicted"/>
<keyword evidence="1" id="KW-0732">Signal</keyword>
<reference evidence="3" key="2">
    <citation type="journal article" date="2010" name="Genome Res.">
        <title>Population genomic sequencing of Coccidioides fungi reveals recent hybridization and transposon control.</title>
        <authorList>
            <person name="Neafsey D.E."/>
            <person name="Barker B.M."/>
            <person name="Sharpton T.J."/>
            <person name="Stajich J.E."/>
            <person name="Park D.J."/>
            <person name="Whiston E."/>
            <person name="Hung C.-Y."/>
            <person name="McMahan C."/>
            <person name="White J."/>
            <person name="Sykes S."/>
            <person name="Heiman D."/>
            <person name="Young S."/>
            <person name="Zeng Q."/>
            <person name="Abouelleil A."/>
            <person name="Aftuck L."/>
            <person name="Bessette D."/>
            <person name="Brown A."/>
            <person name="FitzGerald M."/>
            <person name="Lui A."/>
            <person name="Macdonald J.P."/>
            <person name="Priest M."/>
            <person name="Orbach M.J."/>
            <person name="Galgiani J.N."/>
            <person name="Kirkland T.N."/>
            <person name="Cole G.T."/>
            <person name="Birren B.W."/>
            <person name="Henn M.R."/>
            <person name="Taylor J.W."/>
            <person name="Rounsley S.D."/>
        </authorList>
    </citation>
    <scope>GENOME REANNOTATION</scope>
    <source>
        <strain evidence="3">RS</strain>
    </source>
</reference>
<dbReference type="AlphaFoldDB" id="A0A0E1RZK4"/>
<feature type="signal peptide" evidence="1">
    <location>
        <begin position="1"/>
        <end position="22"/>
    </location>
</feature>
<evidence type="ECO:0000313" key="2">
    <source>
        <dbReference type="EMBL" id="EAS34643.1"/>
    </source>
</evidence>
<name>A0A0E1RZK4_COCIM</name>
<reference evidence="3" key="1">
    <citation type="journal article" date="2009" name="Genome Res.">
        <title>Comparative genomic analyses of the human fungal pathogens Coccidioides and their relatives.</title>
        <authorList>
            <person name="Sharpton T.J."/>
            <person name="Stajich J.E."/>
            <person name="Rounsley S.D."/>
            <person name="Gardner M.J."/>
            <person name="Wortman J.R."/>
            <person name="Jordar V.S."/>
            <person name="Maiti R."/>
            <person name="Kodira C.D."/>
            <person name="Neafsey D.E."/>
            <person name="Zeng Q."/>
            <person name="Hung C.-Y."/>
            <person name="McMahan C."/>
            <person name="Muszewska A."/>
            <person name="Grynberg M."/>
            <person name="Mandel M.A."/>
            <person name="Kellner E.M."/>
            <person name="Barker B.M."/>
            <person name="Galgiani J.N."/>
            <person name="Orbach M.J."/>
            <person name="Kirkland T.N."/>
            <person name="Cole G.T."/>
            <person name="Henn M.R."/>
            <person name="Birren B.W."/>
            <person name="Taylor J.W."/>
        </authorList>
    </citation>
    <scope>NUCLEOTIDE SEQUENCE [LARGE SCALE GENOMIC DNA]</scope>
    <source>
        <strain evidence="3">RS</strain>
    </source>
</reference>
<accession>A0A0E1RZK4</accession>
<dbReference type="KEGG" id="cim:CIMG_05667"/>
<feature type="chain" id="PRO_5002385536" evidence="1">
    <location>
        <begin position="23"/>
        <end position="133"/>
    </location>
</feature>
<dbReference type="RefSeq" id="XP_001246226.1">
    <property type="nucleotide sequence ID" value="XM_001246225.1"/>
</dbReference>
<evidence type="ECO:0000256" key="1">
    <source>
        <dbReference type="SAM" id="SignalP"/>
    </source>
</evidence>
<dbReference type="EMBL" id="GG704914">
    <property type="protein sequence ID" value="EAS34643.1"/>
    <property type="molecule type" value="Genomic_DNA"/>
</dbReference>
<dbReference type="VEuPathDB" id="FungiDB:CIMG_05667"/>
<sequence>MSASCECASVLVLASFICPTGLIFLEELQNMNFIDLNPLTPPLQRICLDKEGQLIDKGTSREMGGREWKEPMRLAAGYFWRGMRIEGRIMGFFWCGHGVKAALPNKKGHASTWPFKGRPPLTPYQCSKFGYSC</sequence>